<organism evidence="3 4">
    <name type="scientific">Saccharospirillum salsuginis</name>
    <dbReference type="NCBI Taxonomy" id="418750"/>
    <lineage>
        <taxon>Bacteria</taxon>
        <taxon>Pseudomonadati</taxon>
        <taxon>Pseudomonadota</taxon>
        <taxon>Gammaproteobacteria</taxon>
        <taxon>Oceanospirillales</taxon>
        <taxon>Saccharospirillaceae</taxon>
        <taxon>Saccharospirillum</taxon>
    </lineage>
</organism>
<dbReference type="Proteomes" id="UP000626148">
    <property type="component" value="Unassembled WGS sequence"/>
</dbReference>
<proteinExistence type="predicted"/>
<evidence type="ECO:0000256" key="1">
    <source>
        <dbReference type="ARBA" id="ARBA00022801"/>
    </source>
</evidence>
<dbReference type="GO" id="GO:0016787">
    <property type="term" value="F:hydrolase activity"/>
    <property type="evidence" value="ECO:0007669"/>
    <property type="project" value="UniProtKB-KW"/>
</dbReference>
<feature type="domain" description="Alpha/beta hydrolase fold-3" evidence="2">
    <location>
        <begin position="71"/>
        <end position="155"/>
    </location>
</feature>
<reference evidence="3" key="1">
    <citation type="journal article" date="2014" name="Int. J. Syst. Evol. Microbiol.">
        <title>Complete genome sequence of Corynebacterium casei LMG S-19264T (=DSM 44701T), isolated from a smear-ripened cheese.</title>
        <authorList>
            <consortium name="US DOE Joint Genome Institute (JGI-PGF)"/>
            <person name="Walter F."/>
            <person name="Albersmeier A."/>
            <person name="Kalinowski J."/>
            <person name="Ruckert C."/>
        </authorList>
    </citation>
    <scope>NUCLEOTIDE SEQUENCE</scope>
    <source>
        <strain evidence="3">KCTC 22169</strain>
    </source>
</reference>
<dbReference type="SUPFAM" id="SSF53474">
    <property type="entry name" value="alpha/beta-Hydrolases"/>
    <property type="match status" value="1"/>
</dbReference>
<comment type="caution">
    <text evidence="3">The sequence shown here is derived from an EMBL/GenBank/DDBJ whole genome shotgun (WGS) entry which is preliminary data.</text>
</comment>
<dbReference type="PANTHER" id="PTHR48081:SF33">
    <property type="entry name" value="KYNURENINE FORMAMIDASE"/>
    <property type="match status" value="1"/>
</dbReference>
<dbReference type="PANTHER" id="PTHR48081">
    <property type="entry name" value="AB HYDROLASE SUPERFAMILY PROTEIN C4A8.06C"/>
    <property type="match status" value="1"/>
</dbReference>
<accession>A0A918NHV4</accession>
<dbReference type="Gene3D" id="3.40.50.1820">
    <property type="entry name" value="alpha/beta hydrolase"/>
    <property type="match status" value="1"/>
</dbReference>
<dbReference type="RefSeq" id="WP_189612119.1">
    <property type="nucleotide sequence ID" value="NZ_BMXR01000012.1"/>
</dbReference>
<evidence type="ECO:0000313" key="4">
    <source>
        <dbReference type="Proteomes" id="UP000626148"/>
    </source>
</evidence>
<dbReference type="AlphaFoldDB" id="A0A918NHV4"/>
<evidence type="ECO:0000259" key="2">
    <source>
        <dbReference type="Pfam" id="PF07859"/>
    </source>
</evidence>
<name>A0A918NHV4_9GAMM</name>
<sequence length="284" mass="31507">MLYRDLDSQEAIDAQYNPMLSVDGPSAIRRYQEDSLSTRDRLTHQRHRYGATLVEHLDVFPAGDPGAPIHVFFHGGYWRALSSDDFSFVAEALVPRGVTTVVVNYALCPTVTLGEIVRQCRAALAWVYRTAAEGQGDPNRISVSGHSAGGQIVGMLQATDWETHYGLPGDLIRSTTAISGLFDLRPFPYSWLQPRLQLTGRDLQDYSPLFQPPRSSNPIHLLVGALESEEFHRQSSVFADHLRAANPERTVSSRRIEACHHFSVLDGFRTGEGALFDTLLSGVD</sequence>
<dbReference type="Pfam" id="PF07859">
    <property type="entry name" value="Abhydrolase_3"/>
    <property type="match status" value="1"/>
</dbReference>
<dbReference type="InterPro" id="IPR050300">
    <property type="entry name" value="GDXG_lipolytic_enzyme"/>
</dbReference>
<keyword evidence="4" id="KW-1185">Reference proteome</keyword>
<gene>
    <name evidence="3" type="ORF">GCM10007392_40340</name>
</gene>
<reference evidence="3" key="2">
    <citation type="submission" date="2020-09" db="EMBL/GenBank/DDBJ databases">
        <authorList>
            <person name="Sun Q."/>
            <person name="Kim S."/>
        </authorList>
    </citation>
    <scope>NUCLEOTIDE SEQUENCE</scope>
    <source>
        <strain evidence="3">KCTC 22169</strain>
    </source>
</reference>
<protein>
    <submittedName>
        <fullName evidence="3">Esterase</fullName>
    </submittedName>
</protein>
<evidence type="ECO:0000313" key="3">
    <source>
        <dbReference type="EMBL" id="GGX68660.1"/>
    </source>
</evidence>
<dbReference type="EMBL" id="BMXR01000012">
    <property type="protein sequence ID" value="GGX68660.1"/>
    <property type="molecule type" value="Genomic_DNA"/>
</dbReference>
<dbReference type="InterPro" id="IPR029058">
    <property type="entry name" value="AB_hydrolase_fold"/>
</dbReference>
<keyword evidence="1" id="KW-0378">Hydrolase</keyword>
<dbReference type="InterPro" id="IPR013094">
    <property type="entry name" value="AB_hydrolase_3"/>
</dbReference>